<sequence length="124" mass="13681">MGAEIGLLYPPRGIKSIPLGGDTRQSFKECPTWGDMAHSDHSSHPAIIKRLNRANGHLRSIVSMIEEERPCVDIAQQLQAVENAIASAKRALINDHIDHCLVHAEEGEGTKAAAEQFRAISKYW</sequence>
<comment type="similarity">
    <text evidence="1">Belongs to the FrmR/RcnR family.</text>
</comment>
<evidence type="ECO:0000313" key="2">
    <source>
        <dbReference type="EMBL" id="GHH25949.1"/>
    </source>
</evidence>
<accession>A0ABQ3LTT2</accession>
<evidence type="ECO:0008006" key="4">
    <source>
        <dbReference type="Google" id="ProtNLM"/>
    </source>
</evidence>
<dbReference type="InterPro" id="IPR003735">
    <property type="entry name" value="Metal_Tscrpt_repr"/>
</dbReference>
<keyword evidence="3" id="KW-1185">Reference proteome</keyword>
<dbReference type="CDD" id="cd10154">
    <property type="entry name" value="NreA-like_DUF156"/>
    <property type="match status" value="1"/>
</dbReference>
<evidence type="ECO:0000313" key="3">
    <source>
        <dbReference type="Proteomes" id="UP000652430"/>
    </source>
</evidence>
<dbReference type="PANTHER" id="PTHR33677:SF3">
    <property type="entry name" value="COPPER-SENSING TRANSCRIPTIONAL REPRESSOR RICR"/>
    <property type="match status" value="1"/>
</dbReference>
<protein>
    <recommendedName>
        <fullName evidence="4">Metal resistance protein</fullName>
    </recommendedName>
</protein>
<proteinExistence type="inferred from homology"/>
<evidence type="ECO:0000256" key="1">
    <source>
        <dbReference type="ARBA" id="ARBA00005260"/>
    </source>
</evidence>
<name>A0ABQ3LTT2_9SPHN</name>
<dbReference type="Gene3D" id="1.20.58.1000">
    <property type="entry name" value="Metal-sensitive repressor, helix protomer"/>
    <property type="match status" value="1"/>
</dbReference>
<dbReference type="EMBL" id="BNAQ01000011">
    <property type="protein sequence ID" value="GHH25949.1"/>
    <property type="molecule type" value="Genomic_DNA"/>
</dbReference>
<dbReference type="Pfam" id="PF02583">
    <property type="entry name" value="Trns_repr_metal"/>
    <property type="match status" value="1"/>
</dbReference>
<dbReference type="InterPro" id="IPR038390">
    <property type="entry name" value="Metal_Tscrpt_repr_sf"/>
</dbReference>
<dbReference type="Proteomes" id="UP000652430">
    <property type="component" value="Unassembled WGS sequence"/>
</dbReference>
<comment type="caution">
    <text evidence="2">The sequence shown here is derived from an EMBL/GenBank/DDBJ whole genome shotgun (WGS) entry which is preliminary data.</text>
</comment>
<reference evidence="3" key="1">
    <citation type="journal article" date="2019" name="Int. J. Syst. Evol. Microbiol.">
        <title>The Global Catalogue of Microorganisms (GCM) 10K type strain sequencing project: providing services to taxonomists for standard genome sequencing and annotation.</title>
        <authorList>
            <consortium name="The Broad Institute Genomics Platform"/>
            <consortium name="The Broad Institute Genome Sequencing Center for Infectious Disease"/>
            <person name="Wu L."/>
            <person name="Ma J."/>
        </authorList>
    </citation>
    <scope>NUCLEOTIDE SEQUENCE [LARGE SCALE GENOMIC DNA]</scope>
    <source>
        <strain evidence="3">CGMCC 1.8957</strain>
    </source>
</reference>
<gene>
    <name evidence="2" type="ORF">GCM10008023_39900</name>
</gene>
<organism evidence="2 3">
    <name type="scientific">Sphingomonas glacialis</name>
    <dbReference type="NCBI Taxonomy" id="658225"/>
    <lineage>
        <taxon>Bacteria</taxon>
        <taxon>Pseudomonadati</taxon>
        <taxon>Pseudomonadota</taxon>
        <taxon>Alphaproteobacteria</taxon>
        <taxon>Sphingomonadales</taxon>
        <taxon>Sphingomonadaceae</taxon>
        <taxon>Sphingomonas</taxon>
    </lineage>
</organism>
<dbReference type="PANTHER" id="PTHR33677">
    <property type="entry name" value="TRANSCRIPTIONAL REPRESSOR FRMR-RELATED"/>
    <property type="match status" value="1"/>
</dbReference>